<name>A0ABY5R6X2_9HYPH</name>
<dbReference type="InterPro" id="IPR049644">
    <property type="entry name" value="GvpU-like"/>
</dbReference>
<organism evidence="1 2">
    <name type="scientific">Mesorhizobium onobrychidis</name>
    <dbReference type="NCBI Taxonomy" id="2775404"/>
    <lineage>
        <taxon>Bacteria</taxon>
        <taxon>Pseudomonadati</taxon>
        <taxon>Pseudomonadota</taxon>
        <taxon>Alphaproteobacteria</taxon>
        <taxon>Hyphomicrobiales</taxon>
        <taxon>Phyllobacteriaceae</taxon>
        <taxon>Mesorhizobium</taxon>
    </lineage>
</organism>
<reference evidence="1" key="1">
    <citation type="submission" date="2020-09" db="EMBL/GenBank/DDBJ databases">
        <title>Rhizobia associated with sainfoin plants.</title>
        <authorList>
            <person name="Asharfi S."/>
            <person name="Kuzmanovic N."/>
            <person name="Bunk B."/>
            <person name="Sproeer C."/>
            <person name="Becker M."/>
            <person name="Thuenen T."/>
        </authorList>
    </citation>
    <scope>NUCLEOTIDE SEQUENCE</scope>
    <source>
        <strain evidence="1">OM4</strain>
    </source>
</reference>
<proteinExistence type="predicted"/>
<sequence>MVEDGVVRRITDARDWFLQNLVDLVNHTGVSIGITLTVGGVLVSGQLTSGKKYFEEFGKTFAGGFKDGDPEFIAYLEKVYSQYGDIYAPSKSKGEHKELPSYVHLKDVHIFSAPGRPIPTEDGNWWRGRICEVQGFMLGSLNFPDE</sequence>
<evidence type="ECO:0000313" key="1">
    <source>
        <dbReference type="EMBL" id="UVC19231.1"/>
    </source>
</evidence>
<evidence type="ECO:0008006" key="3">
    <source>
        <dbReference type="Google" id="ProtNLM"/>
    </source>
</evidence>
<evidence type="ECO:0000313" key="2">
    <source>
        <dbReference type="Proteomes" id="UP001058098"/>
    </source>
</evidence>
<dbReference type="Proteomes" id="UP001058098">
    <property type="component" value="Chromosome"/>
</dbReference>
<keyword evidence="2" id="KW-1185">Reference proteome</keyword>
<gene>
    <name evidence="1" type="ORF">IHQ72_33200</name>
</gene>
<dbReference type="EMBL" id="CP062229">
    <property type="protein sequence ID" value="UVC19231.1"/>
    <property type="molecule type" value="Genomic_DNA"/>
</dbReference>
<dbReference type="NCBIfam" id="NF041667">
    <property type="entry name" value="GvpU"/>
    <property type="match status" value="1"/>
</dbReference>
<accession>A0ABY5R6X2</accession>
<protein>
    <recommendedName>
        <fullName evidence="3">Gas vesicle protein</fullName>
    </recommendedName>
</protein>